<accession>A0ABU0FGX6</accession>
<evidence type="ECO:0000256" key="11">
    <source>
        <dbReference type="ARBA" id="ARBA00025182"/>
    </source>
</evidence>
<dbReference type="NCBIfam" id="TIGR00810">
    <property type="entry name" value="secG"/>
    <property type="match status" value="1"/>
</dbReference>
<keyword evidence="10 12" id="KW-0472">Membrane</keyword>
<evidence type="ECO:0000256" key="9">
    <source>
        <dbReference type="ARBA" id="ARBA00023010"/>
    </source>
</evidence>
<dbReference type="InterPro" id="IPR004692">
    <property type="entry name" value="SecG"/>
</dbReference>
<evidence type="ECO:0000256" key="13">
    <source>
        <dbReference type="SAM" id="MobiDB-lite"/>
    </source>
</evidence>
<feature type="region of interest" description="Disordered" evidence="13">
    <location>
        <begin position="89"/>
        <end position="132"/>
    </location>
</feature>
<dbReference type="Pfam" id="PF03840">
    <property type="entry name" value="SecG"/>
    <property type="match status" value="1"/>
</dbReference>
<evidence type="ECO:0000256" key="5">
    <source>
        <dbReference type="ARBA" id="ARBA00022475"/>
    </source>
</evidence>
<name>A0ABU0FGX6_9HYPH</name>
<proteinExistence type="inferred from homology"/>
<dbReference type="PRINTS" id="PR01651">
    <property type="entry name" value="SECGEXPORT"/>
</dbReference>
<keyword evidence="9 12" id="KW-0811">Translocation</keyword>
<comment type="function">
    <text evidence="11 12">Involved in protein export. Participates in an early event of protein translocation.</text>
</comment>
<dbReference type="EMBL" id="JAUSVK010000001">
    <property type="protein sequence ID" value="MDQ0393864.1"/>
    <property type="molecule type" value="Genomic_DNA"/>
</dbReference>
<dbReference type="PANTHER" id="PTHR34182:SF1">
    <property type="entry name" value="PROTEIN-EXPORT MEMBRANE PROTEIN SECG"/>
    <property type="match status" value="1"/>
</dbReference>
<evidence type="ECO:0000256" key="2">
    <source>
        <dbReference type="ARBA" id="ARBA00008445"/>
    </source>
</evidence>
<gene>
    <name evidence="14" type="ORF">J3R73_003656</name>
</gene>
<dbReference type="Proteomes" id="UP001237448">
    <property type="component" value="Unassembled WGS sequence"/>
</dbReference>
<evidence type="ECO:0000256" key="8">
    <source>
        <dbReference type="ARBA" id="ARBA00022989"/>
    </source>
</evidence>
<keyword evidence="7 12" id="KW-0653">Protein transport</keyword>
<organism evidence="14 15">
    <name type="scientific">Labrys monachus</name>
    <dbReference type="NCBI Taxonomy" id="217067"/>
    <lineage>
        <taxon>Bacteria</taxon>
        <taxon>Pseudomonadati</taxon>
        <taxon>Pseudomonadota</taxon>
        <taxon>Alphaproteobacteria</taxon>
        <taxon>Hyphomicrobiales</taxon>
        <taxon>Xanthobacteraceae</taxon>
        <taxon>Labrys</taxon>
    </lineage>
</organism>
<evidence type="ECO:0000256" key="12">
    <source>
        <dbReference type="RuleBase" id="RU365087"/>
    </source>
</evidence>
<keyword evidence="5 12" id="KW-1003">Cell membrane</keyword>
<sequence>MQTVLISIHLMVVLALVVVVLLQRSEGGGLGIGGGTGGFMTGRGQANLLTRATAGLATAFFITSLLLSILANYHGSSSGSLLDQIRAPAAPASQSGAPAQQPAAPAGNSGGTLFDQLQQQPAAPAPAAPAKP</sequence>
<feature type="compositionally biased region" description="Low complexity" evidence="13">
    <location>
        <begin position="89"/>
        <end position="107"/>
    </location>
</feature>
<keyword evidence="4 12" id="KW-0813">Transport</keyword>
<keyword evidence="15" id="KW-1185">Reference proteome</keyword>
<reference evidence="14 15" key="1">
    <citation type="submission" date="2023-07" db="EMBL/GenBank/DDBJ databases">
        <title>Genomic Encyclopedia of Type Strains, Phase IV (KMG-IV): sequencing the most valuable type-strain genomes for metagenomic binning, comparative biology and taxonomic classification.</title>
        <authorList>
            <person name="Goeker M."/>
        </authorList>
    </citation>
    <scope>NUCLEOTIDE SEQUENCE [LARGE SCALE GENOMIC DNA]</scope>
    <source>
        <strain evidence="14 15">DSM 5896</strain>
    </source>
</reference>
<evidence type="ECO:0000256" key="7">
    <source>
        <dbReference type="ARBA" id="ARBA00022927"/>
    </source>
</evidence>
<evidence type="ECO:0000313" key="14">
    <source>
        <dbReference type="EMBL" id="MDQ0393864.1"/>
    </source>
</evidence>
<evidence type="ECO:0000256" key="10">
    <source>
        <dbReference type="ARBA" id="ARBA00023136"/>
    </source>
</evidence>
<feature type="transmembrane region" description="Helical" evidence="12">
    <location>
        <begin position="51"/>
        <end position="71"/>
    </location>
</feature>
<evidence type="ECO:0000256" key="3">
    <source>
        <dbReference type="ARBA" id="ARBA00017876"/>
    </source>
</evidence>
<protein>
    <recommendedName>
        <fullName evidence="3 12">Protein-export membrane protein SecG</fullName>
    </recommendedName>
</protein>
<keyword evidence="8 12" id="KW-1133">Transmembrane helix</keyword>
<comment type="caution">
    <text evidence="12">Lacks conserved residue(s) required for the propagation of feature annotation.</text>
</comment>
<comment type="subcellular location">
    <subcellularLocation>
        <location evidence="1 12">Cell membrane</location>
        <topology evidence="1 12">Multi-pass membrane protein</topology>
    </subcellularLocation>
</comment>
<keyword evidence="6 12" id="KW-0812">Transmembrane</keyword>
<evidence type="ECO:0000256" key="1">
    <source>
        <dbReference type="ARBA" id="ARBA00004651"/>
    </source>
</evidence>
<comment type="similarity">
    <text evidence="2 12">Belongs to the SecG family.</text>
</comment>
<dbReference type="RefSeq" id="WP_307429863.1">
    <property type="nucleotide sequence ID" value="NZ_JAUSVK010000001.1"/>
</dbReference>
<evidence type="ECO:0000256" key="4">
    <source>
        <dbReference type="ARBA" id="ARBA00022448"/>
    </source>
</evidence>
<evidence type="ECO:0000256" key="6">
    <source>
        <dbReference type="ARBA" id="ARBA00022692"/>
    </source>
</evidence>
<evidence type="ECO:0000313" key="15">
    <source>
        <dbReference type="Proteomes" id="UP001237448"/>
    </source>
</evidence>
<dbReference type="PANTHER" id="PTHR34182">
    <property type="entry name" value="PROTEIN-EXPORT MEMBRANE PROTEIN SECG"/>
    <property type="match status" value="1"/>
</dbReference>
<feature type="compositionally biased region" description="Pro residues" evidence="13">
    <location>
        <begin position="123"/>
        <end position="132"/>
    </location>
</feature>
<comment type="caution">
    <text evidence="14">The sequence shown here is derived from an EMBL/GenBank/DDBJ whole genome shotgun (WGS) entry which is preliminary data.</text>
</comment>